<reference evidence="1" key="1">
    <citation type="journal article" date="2021" name="PeerJ">
        <title>Extensive microbial diversity within the chicken gut microbiome revealed by metagenomics and culture.</title>
        <authorList>
            <person name="Gilroy R."/>
            <person name="Ravi A."/>
            <person name="Getino M."/>
            <person name="Pursley I."/>
            <person name="Horton D.L."/>
            <person name="Alikhan N.F."/>
            <person name="Baker D."/>
            <person name="Gharbi K."/>
            <person name="Hall N."/>
            <person name="Watson M."/>
            <person name="Adriaenssens E.M."/>
            <person name="Foster-Nyarko E."/>
            <person name="Jarju S."/>
            <person name="Secka A."/>
            <person name="Antonio M."/>
            <person name="Oren A."/>
            <person name="Chaudhuri R.R."/>
            <person name="La Ragione R."/>
            <person name="Hildebrand F."/>
            <person name="Pallen M.J."/>
        </authorList>
    </citation>
    <scope>NUCLEOTIDE SEQUENCE</scope>
    <source>
        <strain evidence="1">ChiBcec1-1630</strain>
    </source>
</reference>
<dbReference type="Pfam" id="PF08942">
    <property type="entry name" value="DUF1919"/>
    <property type="match status" value="1"/>
</dbReference>
<dbReference type="InterPro" id="IPR015037">
    <property type="entry name" value="DUF1919"/>
</dbReference>
<dbReference type="SUPFAM" id="SSF142795">
    <property type="entry name" value="CAC2185-like"/>
    <property type="match status" value="1"/>
</dbReference>
<dbReference type="AlphaFoldDB" id="A0A9D2TU29"/>
<name>A0A9D2TU29_9FIRM</name>
<sequence length="215" mass="25669">MTNRISEIIRNTEWKLYKYVKRKRLKGTPSILSSNCVGTIICHDMKLPWNSPTINLKMDMNDFVKFCENPDWYLRQKLLPLPDRHLPCPAGMLGDIRIDFVHYLNFDDAAEQWERRKKRIDRENLFIMGSEKDGCTYETLQCFDRLPWKNKVVFTRKAYPEFRSAFPVRGFESCDELGTVTNFKPQFLKRRYLDDFDYVSFLNRKGIKGKGMRRK</sequence>
<evidence type="ECO:0000313" key="2">
    <source>
        <dbReference type="Proteomes" id="UP000823922"/>
    </source>
</evidence>
<proteinExistence type="predicted"/>
<comment type="caution">
    <text evidence="1">The sequence shown here is derived from an EMBL/GenBank/DDBJ whole genome shotgun (WGS) entry which is preliminary data.</text>
</comment>
<organism evidence="1 2">
    <name type="scientific">Candidatus Eisenbergiella intestinigallinarum</name>
    <dbReference type="NCBI Taxonomy" id="2838549"/>
    <lineage>
        <taxon>Bacteria</taxon>
        <taxon>Bacillati</taxon>
        <taxon>Bacillota</taxon>
        <taxon>Clostridia</taxon>
        <taxon>Lachnospirales</taxon>
        <taxon>Lachnospiraceae</taxon>
        <taxon>Eisenbergiella</taxon>
    </lineage>
</organism>
<evidence type="ECO:0000313" key="1">
    <source>
        <dbReference type="EMBL" id="HJC88724.1"/>
    </source>
</evidence>
<gene>
    <name evidence="1" type="ORF">H9926_12000</name>
</gene>
<dbReference type="InterPro" id="IPR037226">
    <property type="entry name" value="CAC2185-like_sf"/>
</dbReference>
<accession>A0A9D2TU29</accession>
<dbReference type="EMBL" id="DWVS01000306">
    <property type="protein sequence ID" value="HJC88724.1"/>
    <property type="molecule type" value="Genomic_DNA"/>
</dbReference>
<reference evidence="1" key="2">
    <citation type="submission" date="2021-04" db="EMBL/GenBank/DDBJ databases">
        <authorList>
            <person name="Gilroy R."/>
        </authorList>
    </citation>
    <scope>NUCLEOTIDE SEQUENCE</scope>
    <source>
        <strain evidence="1">ChiBcec1-1630</strain>
    </source>
</reference>
<protein>
    <submittedName>
        <fullName evidence="1">DUF1919 domain-containing protein</fullName>
    </submittedName>
</protein>
<dbReference type="Proteomes" id="UP000823922">
    <property type="component" value="Unassembled WGS sequence"/>
</dbReference>